<feature type="compositionally biased region" description="Basic residues" evidence="1">
    <location>
        <begin position="141"/>
        <end position="158"/>
    </location>
</feature>
<feature type="compositionally biased region" description="Basic and acidic residues" evidence="1">
    <location>
        <begin position="1491"/>
        <end position="1503"/>
    </location>
</feature>
<feature type="region of interest" description="Disordered" evidence="1">
    <location>
        <begin position="1033"/>
        <end position="1152"/>
    </location>
</feature>
<feature type="region of interest" description="Disordered" evidence="1">
    <location>
        <begin position="1240"/>
        <end position="1277"/>
    </location>
</feature>
<feature type="compositionally biased region" description="Basic residues" evidence="1">
    <location>
        <begin position="952"/>
        <end position="962"/>
    </location>
</feature>
<feature type="compositionally biased region" description="Basic and acidic residues" evidence="1">
    <location>
        <begin position="199"/>
        <end position="208"/>
    </location>
</feature>
<feature type="compositionally biased region" description="Polar residues" evidence="1">
    <location>
        <begin position="918"/>
        <end position="930"/>
    </location>
</feature>
<feature type="compositionally biased region" description="Acidic residues" evidence="1">
    <location>
        <begin position="1425"/>
        <end position="1438"/>
    </location>
</feature>
<feature type="region of interest" description="Disordered" evidence="1">
    <location>
        <begin position="238"/>
        <end position="520"/>
    </location>
</feature>
<feature type="region of interest" description="Disordered" evidence="1">
    <location>
        <begin position="683"/>
        <end position="965"/>
    </location>
</feature>
<feature type="compositionally biased region" description="Basic and acidic residues" evidence="1">
    <location>
        <begin position="798"/>
        <end position="808"/>
    </location>
</feature>
<feature type="compositionally biased region" description="Low complexity" evidence="1">
    <location>
        <begin position="753"/>
        <end position="762"/>
    </location>
</feature>
<name>A0A182VD88_ANOME</name>
<evidence type="ECO:0000313" key="3">
    <source>
        <dbReference type="Proteomes" id="UP000075903"/>
    </source>
</evidence>
<dbReference type="Proteomes" id="UP000075903">
    <property type="component" value="Unassembled WGS sequence"/>
</dbReference>
<feature type="compositionally biased region" description="Polar residues" evidence="1">
    <location>
        <begin position="1191"/>
        <end position="1203"/>
    </location>
</feature>
<keyword evidence="3" id="KW-1185">Reference proteome</keyword>
<accession>A0A182VD88</accession>
<reference evidence="2" key="1">
    <citation type="submission" date="2020-05" db="UniProtKB">
        <authorList>
            <consortium name="EnsemblMetazoa"/>
        </authorList>
    </citation>
    <scope>IDENTIFICATION</scope>
    <source>
        <strain evidence="2">MAF</strain>
    </source>
</reference>
<feature type="region of interest" description="Disordered" evidence="1">
    <location>
        <begin position="1"/>
        <end position="91"/>
    </location>
</feature>
<evidence type="ECO:0008006" key="4">
    <source>
        <dbReference type="Google" id="ProtNLM"/>
    </source>
</evidence>
<feature type="compositionally biased region" description="Polar residues" evidence="1">
    <location>
        <begin position="1006"/>
        <end position="1019"/>
    </location>
</feature>
<sequence>MSSSGGNGSKSSERRDSSKEATRREGSKYHHHKSSNRSDGSASGSSHNHRSEKVSSKSGGSSSSVTVTSSTQSTVSSAEKSSSGKHVDNHVIEKQQAYFLEERRKEIMLSSEDHLHSGPGGVGGPINSSGASNMAGSGGVSHHHKRKERYHDKHKSKKNRDPSRDKENALSTNFPADSYGENRSTSDEEEQNRIRYKKERKELQEYAKQRHHSSSGGSAGIGLHGVDYKLAVSKLNCGSSGIARDDRKSSQPVSRAESSAEEGREKKKCRSNSSRKANSSDTDDSDEPKKHSIFDIPDDGPNISMYDKVKARSCKNMQKQEEEKKIKAKFSQLKQCRAKREGKNRSKSWEEGDDSDSDAMHSDTTINSKYNHKDHNKSGMVTTTDDEDHAPTTPRSRRNFKDSSLASDSDEGHRHPHQHRTAMFNRDRLNDLCDDESSEGGGHLMLSSAGGEGRDKPNREAQQHQKQQDYHEKKLRRSSGEDKKSSRKNSRSTRIQSDTETDEDSMMRERSKPKGSGICRLENNTISDAEYNHINDNIGRMFGSTDTNEQQSRIVDRQEDVKIKQEVKSEDECALDGDKKSATVLPLSSSAKPNDSVSTVPVGVEHKPSTFALIASDISDDDLVKTVVKSEYTQHDSIAGSNTLMPTAPVITSIKREPTDNLSSYKSSLSNIKERQQQHLCNLSGSDGADLLPEKSSKSETSQNESKKKHKKKQKRNKTLEGSSTYDQLEKDVPTTPRPVEAHSVDTEPDESAALATVTLAVGADNANSESKKQSSEDHHSLSYNKKKHSSGKKDKRRDRSKEDHDKSTSSTSSRSKKSKNRHKEGSAASGSGVPNSGSGNGSGSANSKFLDMELFGPISDEESQHSSVETEASHGKQGSVEPDESKEEDMQPQLSEQKEKTGAASGDRMPTDFTGGNEENQQNISSKQEIATAPVSLSAASYDPLNDRESRKRSKEKKRRDREKLRASMVLLKEDENSVDLDEAGRALEAQLMSDNDQKVEEVSPASTIASASLSGKRSSVEVLDVFRYTDGDDSMEMSYGEKKEAPSASATDHSRKEKKKKKKRGKEEKHKHHHSSGSSLGTTATTTSNAAASNVSSVNSNPSSGTVVMPSTDASGNVAQDAFGGNANNSKYVNSHPQPQPPTTTPVTPSINKLSLDIISAQQEDLKHNLSKPSPSLPCLLDESPPPSNKQQLTAQMNTCEPTGKEGTEEGVQSSIPLPGRAGEKEVIACSTPAYKIEEASSVQKSQQDSALRGTKQKTAEQLEKTQPFSTPSFGYGLEEQLHEKAVMSISGEFTEKSSKPDKEPAIEGKEVELKHADKQKADEKLLLVEEKSRVVISQEETEDAVAALLGESFGTSNTPDFSDMYNDPVEEEQLSSQLAVEEPPQIPEEDDEEMKKAIMSLNAEELDIKEADTPQSEHDLQIDTDTEDANLEDDQQSSLLRFDNPPKTPDVDLSQLGKPLIEGSQLTKAGQSPTAIATENSSNTDGNAAKKDDSSSKLEMPDTPGKNVAMASDSPARVTPDVNPAQHPAKHSVRSATVSVTVVESTKQSEISDNGSSNNNNNNNIYYYIKQIANSNCRITIYSNESACSEVIAIHYQHMPKLKIKQYWAAVSTAPSPS</sequence>
<feature type="compositionally biased region" description="Basic and acidic residues" evidence="1">
    <location>
        <begin position="452"/>
        <end position="484"/>
    </location>
</feature>
<protein>
    <recommendedName>
        <fullName evidence="4">SPOC domain-containing protein</fullName>
    </recommendedName>
</protein>
<dbReference type="VEuPathDB" id="VectorBase:AMEM21_005358"/>
<feature type="compositionally biased region" description="Polar residues" evidence="1">
    <location>
        <begin position="1467"/>
        <end position="1489"/>
    </location>
</feature>
<feature type="compositionally biased region" description="Low complexity" evidence="1">
    <location>
        <begin position="1173"/>
        <end position="1183"/>
    </location>
</feature>
<feature type="compositionally biased region" description="Basic and acidic residues" evidence="1">
    <location>
        <begin position="1409"/>
        <end position="1424"/>
    </location>
</feature>
<feature type="compositionally biased region" description="Low complexity" evidence="1">
    <location>
        <begin position="1078"/>
        <end position="1110"/>
    </location>
</feature>
<feature type="compositionally biased region" description="Basic residues" evidence="1">
    <location>
        <begin position="707"/>
        <end position="717"/>
    </location>
</feature>
<feature type="compositionally biased region" description="Basic residues" evidence="1">
    <location>
        <begin position="1058"/>
        <end position="1077"/>
    </location>
</feature>
<feature type="region of interest" description="Disordered" evidence="1">
    <location>
        <begin position="993"/>
        <end position="1019"/>
    </location>
</feature>
<feature type="compositionally biased region" description="Basic and acidic residues" evidence="1">
    <location>
        <begin position="338"/>
        <end position="350"/>
    </location>
</feature>
<feature type="compositionally biased region" description="Polar residues" evidence="1">
    <location>
        <begin position="1128"/>
        <end position="1138"/>
    </location>
</feature>
<feature type="compositionally biased region" description="Polar residues" evidence="1">
    <location>
        <begin position="271"/>
        <end position="280"/>
    </location>
</feature>
<dbReference type="EnsemblMetazoa" id="AMEM012992-RA">
    <property type="protein sequence ID" value="AMEM012992-PA"/>
    <property type="gene ID" value="AMEM012992"/>
</dbReference>
<evidence type="ECO:0000256" key="1">
    <source>
        <dbReference type="SAM" id="MobiDB-lite"/>
    </source>
</evidence>
<dbReference type="STRING" id="30066.A0A182VD88"/>
<dbReference type="VEuPathDB" id="VectorBase:AMEM012992"/>
<feature type="region of interest" description="Disordered" evidence="1">
    <location>
        <begin position="109"/>
        <end position="223"/>
    </location>
</feature>
<feature type="region of interest" description="Disordered" evidence="1">
    <location>
        <begin position="1356"/>
        <end position="1541"/>
    </location>
</feature>
<feature type="compositionally biased region" description="Basic and acidic residues" evidence="1">
    <location>
        <begin position="770"/>
        <end position="781"/>
    </location>
</feature>
<evidence type="ECO:0000313" key="2">
    <source>
        <dbReference type="EnsemblMetazoa" id="AMEM012992-PA"/>
    </source>
</evidence>
<feature type="compositionally biased region" description="Low complexity" evidence="1">
    <location>
        <begin position="827"/>
        <end position="848"/>
    </location>
</feature>
<feature type="compositionally biased region" description="Polar residues" evidence="1">
    <location>
        <begin position="1243"/>
        <end position="1252"/>
    </location>
</feature>
<feature type="compositionally biased region" description="Basic residues" evidence="1">
    <location>
        <begin position="785"/>
        <end position="797"/>
    </location>
</feature>
<feature type="compositionally biased region" description="Basic and acidic residues" evidence="1">
    <location>
        <begin position="159"/>
        <end position="168"/>
    </location>
</feature>
<feature type="region of interest" description="Disordered" evidence="1">
    <location>
        <begin position="1169"/>
        <end position="1226"/>
    </location>
</feature>
<feature type="compositionally biased region" description="Low complexity" evidence="1">
    <location>
        <begin position="37"/>
        <end position="46"/>
    </location>
</feature>
<proteinExistence type="predicted"/>
<feature type="compositionally biased region" description="Low complexity" evidence="1">
    <location>
        <begin position="56"/>
        <end position="81"/>
    </location>
</feature>
<feature type="compositionally biased region" description="Basic and acidic residues" evidence="1">
    <location>
        <begin position="11"/>
        <end position="28"/>
    </location>
</feature>
<organism evidence="2 3">
    <name type="scientific">Anopheles merus</name>
    <name type="common">Mosquito</name>
    <dbReference type="NCBI Taxonomy" id="30066"/>
    <lineage>
        <taxon>Eukaryota</taxon>
        <taxon>Metazoa</taxon>
        <taxon>Ecdysozoa</taxon>
        <taxon>Arthropoda</taxon>
        <taxon>Hexapoda</taxon>
        <taxon>Insecta</taxon>
        <taxon>Pterygota</taxon>
        <taxon>Neoptera</taxon>
        <taxon>Endopterygota</taxon>
        <taxon>Diptera</taxon>
        <taxon>Nematocera</taxon>
        <taxon>Culicoidea</taxon>
        <taxon>Culicidae</taxon>
        <taxon>Anophelinae</taxon>
        <taxon>Anopheles</taxon>
    </lineage>
</organism>